<keyword evidence="1" id="KW-0472">Membrane</keyword>
<feature type="transmembrane region" description="Helical" evidence="1">
    <location>
        <begin position="92"/>
        <end position="113"/>
    </location>
</feature>
<name>A0A8X6RV80_TRICX</name>
<dbReference type="EMBL" id="BMAU01021221">
    <property type="protein sequence ID" value="GFY00826.1"/>
    <property type="molecule type" value="Genomic_DNA"/>
</dbReference>
<dbReference type="Proteomes" id="UP000887159">
    <property type="component" value="Unassembled WGS sequence"/>
</dbReference>
<accession>A0A8X6RV80</accession>
<reference evidence="2" key="1">
    <citation type="submission" date="2020-08" db="EMBL/GenBank/DDBJ databases">
        <title>Multicomponent nature underlies the extraordinary mechanical properties of spider dragline silk.</title>
        <authorList>
            <person name="Kono N."/>
            <person name="Nakamura H."/>
            <person name="Mori M."/>
            <person name="Yoshida Y."/>
            <person name="Ohtoshi R."/>
            <person name="Malay A.D."/>
            <person name="Moran D.A.P."/>
            <person name="Tomita M."/>
            <person name="Numata K."/>
            <person name="Arakawa K."/>
        </authorList>
    </citation>
    <scope>NUCLEOTIDE SEQUENCE</scope>
</reference>
<evidence type="ECO:0000313" key="3">
    <source>
        <dbReference type="Proteomes" id="UP000887159"/>
    </source>
</evidence>
<dbReference type="Gene3D" id="3.30.420.10">
    <property type="entry name" value="Ribonuclease H-like superfamily/Ribonuclease H"/>
    <property type="match status" value="1"/>
</dbReference>
<keyword evidence="3" id="KW-1185">Reference proteome</keyword>
<protein>
    <recommendedName>
        <fullName evidence="4">Transposase</fullName>
    </recommendedName>
</protein>
<proteinExistence type="predicted"/>
<evidence type="ECO:0008006" key="4">
    <source>
        <dbReference type="Google" id="ProtNLM"/>
    </source>
</evidence>
<comment type="caution">
    <text evidence="2">The sequence shown here is derived from an EMBL/GenBank/DDBJ whole genome shotgun (WGS) entry which is preliminary data.</text>
</comment>
<dbReference type="GO" id="GO:0003676">
    <property type="term" value="F:nucleic acid binding"/>
    <property type="evidence" value="ECO:0007669"/>
    <property type="project" value="InterPro"/>
</dbReference>
<gene>
    <name evidence="2" type="primary">NCL1_63474</name>
    <name evidence="2" type="ORF">TNCV_2142181</name>
</gene>
<keyword evidence="1" id="KW-1133">Transmembrane helix</keyword>
<sequence>MGRISISEALAKRNEIDPFLKRMVTGDEKWVTYYNIVQKRSWSKCSEAAQTVAKPGRTARVIETWLGEKYFNVSDYSLQRFYFKKMKLKRVLAVRMVNLAGYVICALICPKGVLWDLDRGSEKASPVFEHPFRQTPSVQASMCEWSSYPAGREMGLP</sequence>
<dbReference type="AlphaFoldDB" id="A0A8X6RV80"/>
<keyword evidence="1" id="KW-0812">Transmembrane</keyword>
<organism evidence="2 3">
    <name type="scientific">Trichonephila clavipes</name>
    <name type="common">Golden silk orbweaver</name>
    <name type="synonym">Nephila clavipes</name>
    <dbReference type="NCBI Taxonomy" id="2585209"/>
    <lineage>
        <taxon>Eukaryota</taxon>
        <taxon>Metazoa</taxon>
        <taxon>Ecdysozoa</taxon>
        <taxon>Arthropoda</taxon>
        <taxon>Chelicerata</taxon>
        <taxon>Arachnida</taxon>
        <taxon>Araneae</taxon>
        <taxon>Araneomorphae</taxon>
        <taxon>Entelegynae</taxon>
        <taxon>Araneoidea</taxon>
        <taxon>Nephilidae</taxon>
        <taxon>Trichonephila</taxon>
    </lineage>
</organism>
<evidence type="ECO:0000313" key="2">
    <source>
        <dbReference type="EMBL" id="GFY00826.1"/>
    </source>
</evidence>
<dbReference type="InterPro" id="IPR036397">
    <property type="entry name" value="RNaseH_sf"/>
</dbReference>
<evidence type="ECO:0000256" key="1">
    <source>
        <dbReference type="SAM" id="Phobius"/>
    </source>
</evidence>